<dbReference type="PANTHER" id="PTHR33050:SF7">
    <property type="entry name" value="RIBONUCLEASE H"/>
    <property type="match status" value="1"/>
</dbReference>
<accession>H6QPK9</accession>
<dbReference type="EMBL" id="DS178265">
    <property type="protein sequence ID" value="EHS63894.1"/>
    <property type="molecule type" value="Genomic_DNA"/>
</dbReference>
<name>H6QPK9_PUCGT</name>
<dbReference type="GeneID" id="13543211"/>
<evidence type="ECO:0000313" key="1">
    <source>
        <dbReference type="EMBL" id="EHS63894.1"/>
    </source>
</evidence>
<dbReference type="AlphaFoldDB" id="H6QPK9"/>
<protein>
    <recommendedName>
        <fullName evidence="3">Reverse transcriptase domain-containing protein</fullName>
    </recommendedName>
</protein>
<dbReference type="VEuPathDB" id="FungiDB:PGTG_20876"/>
<dbReference type="KEGG" id="pgr:PGTG_20876"/>
<keyword evidence="2" id="KW-1185">Reference proteome</keyword>
<dbReference type="PANTHER" id="PTHR33050">
    <property type="entry name" value="REVERSE TRANSCRIPTASE DOMAIN-CONTAINING PROTEIN"/>
    <property type="match status" value="1"/>
</dbReference>
<proteinExistence type="predicted"/>
<dbReference type="Proteomes" id="UP000008783">
    <property type="component" value="Unassembled WGS sequence"/>
</dbReference>
<dbReference type="HOGENOM" id="CLU_003292_8_0_1"/>
<dbReference type="InterPro" id="IPR052055">
    <property type="entry name" value="Hepadnavirus_pol/RT"/>
</dbReference>
<dbReference type="RefSeq" id="XP_003890589.1">
    <property type="nucleotide sequence ID" value="XM_003890540.1"/>
</dbReference>
<sequence>MNIDLWKIALKNAKILTKYQDVLFGFEHGFHQGIPTHKLGNLRWFTPDNHRSAILAEKKIRESMDKELQQKRMFGPFDWEEVSRKFSFFRTNPLGAVVNGDGSVRPINDLSFPHGDPSTPSVNSFVNKDDFETTWDDFNEVSSFFRSCDGPVLLALFDWEKAYRQIPTHPSQWPYLMVKGMDGNLYLDTRITFGGVAGCGSFGRPADAWKEIMFAEFDLVKVFRWVDDNLFIKKPTSTTDMKDIVKRSTDLGVLTNLKKCSIFSDEQKLLFN</sequence>
<dbReference type="InterPro" id="IPR043502">
    <property type="entry name" value="DNA/RNA_pol_sf"/>
</dbReference>
<evidence type="ECO:0008006" key="3">
    <source>
        <dbReference type="Google" id="ProtNLM"/>
    </source>
</evidence>
<dbReference type="OrthoDB" id="3254696at2759"/>
<reference evidence="2" key="1">
    <citation type="journal article" date="2011" name="Proc. Natl. Acad. Sci. U.S.A.">
        <title>Obligate biotrophy features unraveled by the genomic analysis of rust fungi.</title>
        <authorList>
            <person name="Duplessis S."/>
            <person name="Cuomo C.A."/>
            <person name="Lin Y.-C."/>
            <person name="Aerts A."/>
            <person name="Tisserant E."/>
            <person name="Veneault-Fourrey C."/>
            <person name="Joly D.L."/>
            <person name="Hacquard S."/>
            <person name="Amselem J."/>
            <person name="Cantarel B.L."/>
            <person name="Chiu R."/>
            <person name="Coutinho P.M."/>
            <person name="Feau N."/>
            <person name="Field M."/>
            <person name="Frey P."/>
            <person name="Gelhaye E."/>
            <person name="Goldberg J."/>
            <person name="Grabherr M.G."/>
            <person name="Kodira C.D."/>
            <person name="Kohler A."/>
            <person name="Kuees U."/>
            <person name="Lindquist E.A."/>
            <person name="Lucas S.M."/>
            <person name="Mago R."/>
            <person name="Mauceli E."/>
            <person name="Morin E."/>
            <person name="Murat C."/>
            <person name="Pangilinan J.L."/>
            <person name="Park R."/>
            <person name="Pearson M."/>
            <person name="Quesneville H."/>
            <person name="Rouhier N."/>
            <person name="Sakthikumar S."/>
            <person name="Salamov A.A."/>
            <person name="Schmutz J."/>
            <person name="Selles B."/>
            <person name="Shapiro H."/>
            <person name="Tanguay P."/>
            <person name="Tuskan G.A."/>
            <person name="Henrissat B."/>
            <person name="Van de Peer Y."/>
            <person name="Rouze P."/>
            <person name="Ellis J.G."/>
            <person name="Dodds P.N."/>
            <person name="Schein J.E."/>
            <person name="Zhong S."/>
            <person name="Hamelin R.C."/>
            <person name="Grigoriev I.V."/>
            <person name="Szabo L.J."/>
            <person name="Martin F."/>
        </authorList>
    </citation>
    <scope>NUCLEOTIDE SEQUENCE [LARGE SCALE GENOMIC DNA]</scope>
    <source>
        <strain evidence="2">CRL 75-36-700-3 / race SCCL</strain>
    </source>
</reference>
<dbReference type="STRING" id="418459.H6QPK9"/>
<dbReference type="InParanoid" id="H6QPK9"/>
<gene>
    <name evidence="1" type="ORF">PGTG_20876</name>
</gene>
<organism evidence="1 2">
    <name type="scientific">Puccinia graminis f. sp. tritici (strain CRL 75-36-700-3 / race SCCL)</name>
    <name type="common">Black stem rust fungus</name>
    <dbReference type="NCBI Taxonomy" id="418459"/>
    <lineage>
        <taxon>Eukaryota</taxon>
        <taxon>Fungi</taxon>
        <taxon>Dikarya</taxon>
        <taxon>Basidiomycota</taxon>
        <taxon>Pucciniomycotina</taxon>
        <taxon>Pucciniomycetes</taxon>
        <taxon>Pucciniales</taxon>
        <taxon>Pucciniaceae</taxon>
        <taxon>Puccinia</taxon>
    </lineage>
</organism>
<dbReference type="SUPFAM" id="SSF56672">
    <property type="entry name" value="DNA/RNA polymerases"/>
    <property type="match status" value="1"/>
</dbReference>
<evidence type="ECO:0000313" key="2">
    <source>
        <dbReference type="Proteomes" id="UP000008783"/>
    </source>
</evidence>